<feature type="domain" description="Glycine dehydrogenase C-terminal" evidence="11">
    <location>
        <begin position="770"/>
        <end position="891"/>
    </location>
</feature>
<dbReference type="GO" id="GO:0005829">
    <property type="term" value="C:cytosol"/>
    <property type="evidence" value="ECO:0007669"/>
    <property type="project" value="TreeGrafter"/>
</dbReference>
<evidence type="ECO:0000256" key="9">
    <source>
        <dbReference type="PIRSR" id="PIRSR603437-50"/>
    </source>
</evidence>
<name>A0A6B8W109_9CORY</name>
<dbReference type="InterPro" id="IPR015421">
    <property type="entry name" value="PyrdxlP-dep_Trfase_major"/>
</dbReference>
<evidence type="ECO:0000259" key="10">
    <source>
        <dbReference type="Pfam" id="PF02347"/>
    </source>
</evidence>
<dbReference type="NCBIfam" id="NF003346">
    <property type="entry name" value="PRK04366.1"/>
    <property type="match status" value="1"/>
</dbReference>
<evidence type="ECO:0000256" key="7">
    <source>
        <dbReference type="ARBA" id="ARBA00023002"/>
    </source>
</evidence>
<protein>
    <recommendedName>
        <fullName evidence="5">glycine dehydrogenase (aminomethyl-transferring)</fullName>
        <ecNumber evidence="5">1.4.4.2</ecNumber>
    </recommendedName>
</protein>
<dbReference type="Pfam" id="PF02347">
    <property type="entry name" value="GDC-P"/>
    <property type="match status" value="2"/>
</dbReference>
<evidence type="ECO:0000256" key="3">
    <source>
        <dbReference type="ARBA" id="ARBA00010756"/>
    </source>
</evidence>
<dbReference type="GO" id="GO:0004375">
    <property type="term" value="F:glycine dehydrogenase (decarboxylating) activity"/>
    <property type="evidence" value="ECO:0007669"/>
    <property type="project" value="UniProtKB-EC"/>
</dbReference>
<organism evidence="12 13">
    <name type="scientific">Corynebacterium comes</name>
    <dbReference type="NCBI Taxonomy" id="2675218"/>
    <lineage>
        <taxon>Bacteria</taxon>
        <taxon>Bacillati</taxon>
        <taxon>Actinomycetota</taxon>
        <taxon>Actinomycetes</taxon>
        <taxon>Mycobacteriales</taxon>
        <taxon>Corynebacteriaceae</taxon>
        <taxon>Corynebacterium</taxon>
    </lineage>
</organism>
<dbReference type="FunFam" id="3.40.640.10:FF:000224">
    <property type="entry name" value="Probable glycine dehydrogenase (decarboxylating) subunit 2"/>
    <property type="match status" value="1"/>
</dbReference>
<comment type="catalytic activity">
    <reaction evidence="8">
        <text>N(6)-[(R)-lipoyl]-L-lysyl-[glycine-cleavage complex H protein] + glycine + H(+) = N(6)-[(R)-S(8)-aminomethyldihydrolipoyl]-L-lysyl-[glycine-cleavage complex H protein] + CO2</text>
        <dbReference type="Rhea" id="RHEA:24304"/>
        <dbReference type="Rhea" id="RHEA-COMP:10494"/>
        <dbReference type="Rhea" id="RHEA-COMP:10495"/>
        <dbReference type="ChEBI" id="CHEBI:15378"/>
        <dbReference type="ChEBI" id="CHEBI:16526"/>
        <dbReference type="ChEBI" id="CHEBI:57305"/>
        <dbReference type="ChEBI" id="CHEBI:83099"/>
        <dbReference type="ChEBI" id="CHEBI:83143"/>
        <dbReference type="EC" id="1.4.4.2"/>
    </reaction>
</comment>
<dbReference type="Gene3D" id="3.40.640.10">
    <property type="entry name" value="Type I PLP-dependent aspartate aminotransferase-like (Major domain)"/>
    <property type="match status" value="2"/>
</dbReference>
<dbReference type="PANTHER" id="PTHR11773:SF1">
    <property type="entry name" value="GLYCINE DEHYDROGENASE (DECARBOXYLATING), MITOCHONDRIAL"/>
    <property type="match status" value="1"/>
</dbReference>
<evidence type="ECO:0000259" key="11">
    <source>
        <dbReference type="Pfam" id="PF21478"/>
    </source>
</evidence>
<dbReference type="InterPro" id="IPR015424">
    <property type="entry name" value="PyrdxlP-dep_Trfase"/>
</dbReference>
<dbReference type="NCBIfam" id="TIGR00461">
    <property type="entry name" value="gcvP"/>
    <property type="match status" value="1"/>
</dbReference>
<dbReference type="AlphaFoldDB" id="A0A6B8W109"/>
<gene>
    <name evidence="12" type="primary">gcvP</name>
    <name evidence="12" type="ORF">CETAM_08955</name>
</gene>
<evidence type="ECO:0000313" key="12">
    <source>
        <dbReference type="EMBL" id="QGU05045.1"/>
    </source>
</evidence>
<reference evidence="12 13" key="1">
    <citation type="journal article" date="2021" name="Int. J. Syst. Evol. Microbiol.">
        <title>Classification of three corynebacterial strains isolated from a small paddock in North Rhine-Westphalia: proposal of &lt;i&gt;Corynebacterium kalinowskii&lt;/i&gt; sp. nov., &lt;i&gt;Corynebacterium comes&lt;/i&gt; sp. nov. and &lt;i&gt;Corynebacterium occultum&lt;/i&gt; sp. nov.</title>
        <authorList>
            <person name="Schaffert L."/>
            <person name="Ruwe M."/>
            <person name="Milse J."/>
            <person name="Hanuschka K."/>
            <person name="Ortseifen V."/>
            <person name="Droste J."/>
            <person name="Brandt D."/>
            <person name="Schl L."/>
            <person name="Kutter Y."/>
            <person name="Vinke S."/>
            <person name="Vieh P."/>
            <person name="Jacob L."/>
            <person name="L N.C."/>
            <person name="Schulte-Berndt E."/>
            <person name="Hain C."/>
            <person name="Linder M."/>
            <person name="Schmidt P."/>
            <person name="Wollenschl L."/>
            <person name="Luttermann T."/>
            <person name="Thieme E."/>
            <person name="Hassa J."/>
            <person name="Haak M."/>
            <person name="Wittchen M."/>
            <person name="Mentz A."/>
            <person name="Persicke M."/>
            <person name="Busche T."/>
            <person name="R C."/>
        </authorList>
    </citation>
    <scope>NUCLEOTIDE SEQUENCE [LARGE SCALE GENOMIC DNA]</scope>
    <source>
        <strain evidence="12 13">2019</strain>
    </source>
</reference>
<sequence length="962" mass="102531">MALSDITDPASYLARHTGPDSAEEQVMLGRLGYSSLDELVDAVLPADIRVSATPQTGQPLSETGAQARLREYADQNVVLKAFYGQGFSDTITPPVIRRGVVEDPGWYTAYTPYQPEISQGRLEALLAFQTMVSELTGLPVANASLLDEASAVAEAVGLMSRAKKKGRRVVLDARLHPQVLGVAAERARAIDLEVEITDLSAELVGEDLCGVVIAYPGTDGEVSNPARIIGSIHDRGGLATVVTDPLSLLLLESPGELGADIAVGNSQRFGVPLFYGGPHAAYMAVTDALKRQLPGRLVGVSVDAEGAPAYRLALQTREQHIRRERATSNICTAQALLAVTAAMYAVYHGPEGLKAIAERVHRLATSFAATVRASGAEVLHDSFFDTVAVRVPGGAQGVVDKLAEAGYLVRAIDGDTVGVSFGESATEGDVGELAAAFGPGEVQEGATAIPGDVARSTPTLTHRIFGTMHSETQMMRYLRTLSDKDLALDRTMIPLGSCTMKLNPTAGMETITWPEFADIHPYAPDEQARGWIALIEELEGWLAELTGYAKVSVQPNAGSQGELAGLLAIRRYHLSKGDMERDICLVPASAHGTNAASATLANLRVVVVATAGDGSIDLADLDAKLEQHASNIAAIMITYPSTHGVFEETVREVCGKVHDVGGQVYIDGANMNALTGLAQPGRFGGDVSHLNLHKTFTIPHGGGGPGVGPVAVAEHLVPFLPTDPARADATRPVDENAGVPISSTKYGSAGVLPISWSYIAMMGSEGLARATASAILGANYLARELQDSIPVLYTGKNGLVAHECIFDLRELTSRSGVTAADVAKRLIDFGFHAPTLSFPVSGTLMVEPTESEDLTELDRFIQAMRTIRAEIQEIIDGSVAYEDSVLRHAPYTAWSVSRDEWDHAFTREQAAWPVPGLRRVKYFPPVRRLDEAYGDRNLVCSCPPPEAFDIAHHHDSPATEEN</sequence>
<dbReference type="EMBL" id="CP046453">
    <property type="protein sequence ID" value="QGU05045.1"/>
    <property type="molecule type" value="Genomic_DNA"/>
</dbReference>
<dbReference type="GO" id="GO:0005960">
    <property type="term" value="C:glycine cleavage complex"/>
    <property type="evidence" value="ECO:0007669"/>
    <property type="project" value="TreeGrafter"/>
</dbReference>
<dbReference type="PANTHER" id="PTHR11773">
    <property type="entry name" value="GLYCINE DEHYDROGENASE, DECARBOXYLATING"/>
    <property type="match status" value="1"/>
</dbReference>
<feature type="modified residue" description="N6-(pyridoxal phosphate)lysine" evidence="9">
    <location>
        <position position="694"/>
    </location>
</feature>
<evidence type="ECO:0000256" key="2">
    <source>
        <dbReference type="ARBA" id="ARBA00003788"/>
    </source>
</evidence>
<feature type="domain" description="Glycine cleavage system P-protein N-terminal" evidence="10">
    <location>
        <begin position="449"/>
        <end position="721"/>
    </location>
</feature>
<dbReference type="Pfam" id="PF21478">
    <property type="entry name" value="GcvP2_C"/>
    <property type="match status" value="1"/>
</dbReference>
<dbReference type="KEGG" id="ccoe:CETAM_08955"/>
<keyword evidence="6 9" id="KW-0663">Pyridoxal phosphate</keyword>
<dbReference type="InterPro" id="IPR049316">
    <property type="entry name" value="GDC-P_C"/>
</dbReference>
<dbReference type="GO" id="GO:0019464">
    <property type="term" value="P:glycine decarboxylation via glycine cleavage system"/>
    <property type="evidence" value="ECO:0007669"/>
    <property type="project" value="TreeGrafter"/>
</dbReference>
<comment type="function">
    <text evidence="2">The glycine cleavage system catalyzes the degradation of glycine. The P protein binds the alpha-amino group of glycine through its pyridoxal phosphate cofactor; CO(2) is released and the remaining methylamine moiety is then transferred to the lipoamide cofactor of the H protein.</text>
</comment>
<evidence type="ECO:0000256" key="4">
    <source>
        <dbReference type="ARBA" id="ARBA00011690"/>
    </source>
</evidence>
<dbReference type="GO" id="GO:0016594">
    <property type="term" value="F:glycine binding"/>
    <property type="evidence" value="ECO:0007669"/>
    <property type="project" value="TreeGrafter"/>
</dbReference>
<evidence type="ECO:0000256" key="6">
    <source>
        <dbReference type="ARBA" id="ARBA00022898"/>
    </source>
</evidence>
<dbReference type="InterPro" id="IPR015422">
    <property type="entry name" value="PyrdxlP-dep_Trfase_small"/>
</dbReference>
<dbReference type="InterPro" id="IPR020581">
    <property type="entry name" value="GDC_P"/>
</dbReference>
<keyword evidence="7 12" id="KW-0560">Oxidoreductase</keyword>
<accession>A0A6B8W109</accession>
<evidence type="ECO:0000313" key="13">
    <source>
        <dbReference type="Proteomes" id="UP000425178"/>
    </source>
</evidence>
<dbReference type="InterPro" id="IPR003437">
    <property type="entry name" value="GcvP"/>
</dbReference>
<dbReference type="CDD" id="cd00613">
    <property type="entry name" value="GDC-P"/>
    <property type="match status" value="1"/>
</dbReference>
<comment type="cofactor">
    <cofactor evidence="1 9">
        <name>pyridoxal 5'-phosphate</name>
        <dbReference type="ChEBI" id="CHEBI:597326"/>
    </cofactor>
</comment>
<proteinExistence type="inferred from homology"/>
<evidence type="ECO:0000256" key="8">
    <source>
        <dbReference type="ARBA" id="ARBA00049026"/>
    </source>
</evidence>
<dbReference type="InterPro" id="IPR049315">
    <property type="entry name" value="GDC-P_N"/>
</dbReference>
<comment type="similarity">
    <text evidence="3">Belongs to the GcvP family.</text>
</comment>
<keyword evidence="13" id="KW-1185">Reference proteome</keyword>
<dbReference type="Proteomes" id="UP000425178">
    <property type="component" value="Chromosome"/>
</dbReference>
<evidence type="ECO:0000256" key="5">
    <source>
        <dbReference type="ARBA" id="ARBA00012134"/>
    </source>
</evidence>
<feature type="domain" description="Glycine cleavage system P-protein N-terminal" evidence="10">
    <location>
        <begin position="15"/>
        <end position="436"/>
    </location>
</feature>
<evidence type="ECO:0000256" key="1">
    <source>
        <dbReference type="ARBA" id="ARBA00001933"/>
    </source>
</evidence>
<dbReference type="SUPFAM" id="SSF53383">
    <property type="entry name" value="PLP-dependent transferases"/>
    <property type="match status" value="2"/>
</dbReference>
<dbReference type="EC" id="1.4.4.2" evidence="5"/>
<dbReference type="RefSeq" id="WP_156228534.1">
    <property type="nucleotide sequence ID" value="NZ_CP046453.1"/>
</dbReference>
<dbReference type="Gene3D" id="3.90.1150.10">
    <property type="entry name" value="Aspartate Aminotransferase, domain 1"/>
    <property type="match status" value="2"/>
</dbReference>
<comment type="subunit">
    <text evidence="4">The glycine cleavage system is composed of four proteins: P, T, L and H.</text>
</comment>
<dbReference type="GO" id="GO:0030170">
    <property type="term" value="F:pyridoxal phosphate binding"/>
    <property type="evidence" value="ECO:0007669"/>
    <property type="project" value="TreeGrafter"/>
</dbReference>